<reference evidence="1" key="1">
    <citation type="submission" date="2014-05" db="EMBL/GenBank/DDBJ databases">
        <authorList>
            <person name="Chronopoulou M."/>
        </authorList>
    </citation>
    <scope>NUCLEOTIDE SEQUENCE</scope>
    <source>
        <tissue evidence="1">Whole organism</tissue>
    </source>
</reference>
<name>A0A0K2V9S8_LEPSM</name>
<proteinExistence type="predicted"/>
<dbReference type="EMBL" id="HACA01029937">
    <property type="protein sequence ID" value="CDW47298.1"/>
    <property type="molecule type" value="Transcribed_RNA"/>
</dbReference>
<accession>A0A0K2V9S8</accession>
<organism evidence="1">
    <name type="scientific">Lepeophtheirus salmonis</name>
    <name type="common">Salmon louse</name>
    <name type="synonym">Caligus salmonis</name>
    <dbReference type="NCBI Taxonomy" id="72036"/>
    <lineage>
        <taxon>Eukaryota</taxon>
        <taxon>Metazoa</taxon>
        <taxon>Ecdysozoa</taxon>
        <taxon>Arthropoda</taxon>
        <taxon>Crustacea</taxon>
        <taxon>Multicrustacea</taxon>
        <taxon>Hexanauplia</taxon>
        <taxon>Copepoda</taxon>
        <taxon>Siphonostomatoida</taxon>
        <taxon>Caligidae</taxon>
        <taxon>Lepeophtheirus</taxon>
    </lineage>
</organism>
<dbReference type="AlphaFoldDB" id="A0A0K2V9S8"/>
<evidence type="ECO:0000313" key="1">
    <source>
        <dbReference type="EMBL" id="CDW47298.1"/>
    </source>
</evidence>
<sequence>MPVGHIKTKVDNFGFGFKNTKACAEKESNTYGIID</sequence>
<protein>
    <submittedName>
        <fullName evidence="1">Uncharacterized protein</fullName>
    </submittedName>
</protein>